<dbReference type="Pfam" id="PF00172">
    <property type="entry name" value="Zn_clus"/>
    <property type="match status" value="1"/>
</dbReference>
<comment type="subcellular location">
    <subcellularLocation>
        <location evidence="1">Membrane</location>
        <topology evidence="1">Multi-pass membrane protein</topology>
    </subcellularLocation>
</comment>
<feature type="domain" description="Zn(2)-C6 fungal-type" evidence="11">
    <location>
        <begin position="562"/>
        <end position="593"/>
    </location>
</feature>
<evidence type="ECO:0000259" key="12">
    <source>
        <dbReference type="PROSITE" id="PS50850"/>
    </source>
</evidence>
<keyword evidence="3 10" id="KW-1133">Transmembrane helix</keyword>
<gene>
    <name evidence="13" type="ORF">RIB2604_00200400</name>
</gene>
<keyword evidence="4" id="KW-0805">Transcription regulation</keyword>
<feature type="region of interest" description="Disordered" evidence="9">
    <location>
        <begin position="599"/>
        <end position="618"/>
    </location>
</feature>
<keyword evidence="2 10" id="KW-0812">Transmembrane</keyword>
<name>A0A146EY23_ASPKA</name>
<feature type="region of interest" description="Disordered" evidence="9">
    <location>
        <begin position="519"/>
        <end position="539"/>
    </location>
</feature>
<evidence type="ECO:0000256" key="8">
    <source>
        <dbReference type="ARBA" id="ARBA00023242"/>
    </source>
</evidence>
<dbReference type="GO" id="GO:0000981">
    <property type="term" value="F:DNA-binding transcription factor activity, RNA polymerase II-specific"/>
    <property type="evidence" value="ECO:0007669"/>
    <property type="project" value="InterPro"/>
</dbReference>
<feature type="transmembrane region" description="Helical" evidence="10">
    <location>
        <begin position="233"/>
        <end position="256"/>
    </location>
</feature>
<dbReference type="InterPro" id="IPR011701">
    <property type="entry name" value="MFS"/>
</dbReference>
<dbReference type="CDD" id="cd17502">
    <property type="entry name" value="MFS_Azr1_MDR_like"/>
    <property type="match status" value="1"/>
</dbReference>
<dbReference type="PROSITE" id="PS00463">
    <property type="entry name" value="ZN2_CY6_FUNGAL_1"/>
    <property type="match status" value="1"/>
</dbReference>
<evidence type="ECO:0000256" key="2">
    <source>
        <dbReference type="ARBA" id="ARBA00022692"/>
    </source>
</evidence>
<feature type="transmembrane region" description="Helical" evidence="10">
    <location>
        <begin position="82"/>
        <end position="100"/>
    </location>
</feature>
<feature type="transmembrane region" description="Helical" evidence="10">
    <location>
        <begin position="199"/>
        <end position="221"/>
    </location>
</feature>
<keyword evidence="6 10" id="KW-0472">Membrane</keyword>
<dbReference type="SUPFAM" id="SSF57701">
    <property type="entry name" value="Zn2/Cys6 DNA-binding domain"/>
    <property type="match status" value="1"/>
</dbReference>
<dbReference type="PROSITE" id="PS50048">
    <property type="entry name" value="ZN2_CY6_FUNGAL_2"/>
    <property type="match status" value="1"/>
</dbReference>
<evidence type="ECO:0000256" key="5">
    <source>
        <dbReference type="ARBA" id="ARBA00023125"/>
    </source>
</evidence>
<evidence type="ECO:0000256" key="6">
    <source>
        <dbReference type="ARBA" id="ARBA00023136"/>
    </source>
</evidence>
<feature type="transmembrane region" description="Helical" evidence="10">
    <location>
        <begin position="169"/>
        <end position="187"/>
    </location>
</feature>
<feature type="transmembrane region" description="Helical" evidence="10">
    <location>
        <begin position="432"/>
        <end position="456"/>
    </location>
</feature>
<dbReference type="SMART" id="SM00066">
    <property type="entry name" value="GAL4"/>
    <property type="match status" value="1"/>
</dbReference>
<organism evidence="13 14">
    <name type="scientific">Aspergillus kawachii</name>
    <name type="common">White koji mold</name>
    <name type="synonym">Aspergillus awamori var. kawachi</name>
    <dbReference type="NCBI Taxonomy" id="1069201"/>
    <lineage>
        <taxon>Eukaryota</taxon>
        <taxon>Fungi</taxon>
        <taxon>Dikarya</taxon>
        <taxon>Ascomycota</taxon>
        <taxon>Pezizomycotina</taxon>
        <taxon>Eurotiomycetes</taxon>
        <taxon>Eurotiomycetidae</taxon>
        <taxon>Eurotiales</taxon>
        <taxon>Aspergillaceae</taxon>
        <taxon>Aspergillus</taxon>
        <taxon>Aspergillus subgen. Circumdati</taxon>
    </lineage>
</organism>
<evidence type="ECO:0000256" key="9">
    <source>
        <dbReference type="SAM" id="MobiDB-lite"/>
    </source>
</evidence>
<dbReference type="GO" id="GO:0008270">
    <property type="term" value="F:zinc ion binding"/>
    <property type="evidence" value="ECO:0007669"/>
    <property type="project" value="InterPro"/>
</dbReference>
<evidence type="ECO:0000256" key="3">
    <source>
        <dbReference type="ARBA" id="ARBA00022989"/>
    </source>
</evidence>
<dbReference type="VEuPathDB" id="FungiDB:ASPFODRAFT_79449"/>
<feature type="transmembrane region" description="Helical" evidence="10">
    <location>
        <begin position="370"/>
        <end position="389"/>
    </location>
</feature>
<dbReference type="PROSITE" id="PS50850">
    <property type="entry name" value="MFS"/>
    <property type="match status" value="1"/>
</dbReference>
<dbReference type="GO" id="GO:0005886">
    <property type="term" value="C:plasma membrane"/>
    <property type="evidence" value="ECO:0007669"/>
    <property type="project" value="TreeGrafter"/>
</dbReference>
<evidence type="ECO:0000256" key="10">
    <source>
        <dbReference type="SAM" id="Phobius"/>
    </source>
</evidence>
<dbReference type="CDD" id="cd12148">
    <property type="entry name" value="fungal_TF_MHR"/>
    <property type="match status" value="1"/>
</dbReference>
<feature type="transmembrane region" description="Helical" evidence="10">
    <location>
        <begin position="112"/>
        <end position="129"/>
    </location>
</feature>
<dbReference type="GO" id="GO:0009893">
    <property type="term" value="P:positive regulation of metabolic process"/>
    <property type="evidence" value="ECO:0007669"/>
    <property type="project" value="UniProtKB-ARBA"/>
</dbReference>
<keyword evidence="5" id="KW-0238">DNA-binding</keyword>
<evidence type="ECO:0000256" key="4">
    <source>
        <dbReference type="ARBA" id="ARBA00023015"/>
    </source>
</evidence>
<protein>
    <submittedName>
        <fullName evidence="13">Efflux pump antibiotic resistance protein</fullName>
    </submittedName>
</protein>
<dbReference type="EMBL" id="BCWF01000002">
    <property type="protein sequence ID" value="GAT18900.1"/>
    <property type="molecule type" value="Genomic_DNA"/>
</dbReference>
<dbReference type="Gene3D" id="1.20.1250.20">
    <property type="entry name" value="MFS general substrate transporter like domains"/>
    <property type="match status" value="2"/>
</dbReference>
<feature type="region of interest" description="Disordered" evidence="9">
    <location>
        <begin position="1"/>
        <end position="35"/>
    </location>
</feature>
<evidence type="ECO:0000313" key="14">
    <source>
        <dbReference type="Proteomes" id="UP000075230"/>
    </source>
</evidence>
<reference evidence="14" key="2">
    <citation type="submission" date="2016-02" db="EMBL/GenBank/DDBJ databases">
        <title>Genome sequencing of Aspergillus luchuensis NBRC 4314.</title>
        <authorList>
            <person name="Yamada O."/>
        </authorList>
    </citation>
    <scope>NUCLEOTIDE SEQUENCE [LARGE SCALE GENOMIC DNA]</scope>
    <source>
        <strain evidence="14">RIB 2604</strain>
    </source>
</reference>
<dbReference type="Gene3D" id="4.10.240.10">
    <property type="entry name" value="Zn(2)-C6 fungal-type DNA-binding domain"/>
    <property type="match status" value="1"/>
</dbReference>
<comment type="caution">
    <text evidence="13">The sequence shown here is derived from an EMBL/GenBank/DDBJ whole genome shotgun (WGS) entry which is preliminary data.</text>
</comment>
<feature type="transmembrane region" description="Helical" evidence="10">
    <location>
        <begin position="44"/>
        <end position="70"/>
    </location>
</feature>
<dbReference type="PANTHER" id="PTHR23501:SF156">
    <property type="entry name" value="TRANSPORTER, PUTATIVE-RELATED"/>
    <property type="match status" value="1"/>
</dbReference>
<feature type="compositionally biased region" description="Basic and acidic residues" evidence="9">
    <location>
        <begin position="1"/>
        <end position="11"/>
    </location>
</feature>
<dbReference type="Proteomes" id="UP000075230">
    <property type="component" value="Unassembled WGS sequence"/>
</dbReference>
<accession>A0A146EY23</accession>
<feature type="transmembrane region" description="Helical" evidence="10">
    <location>
        <begin position="337"/>
        <end position="358"/>
    </location>
</feature>
<feature type="transmembrane region" description="Helical" evidence="10">
    <location>
        <begin position="401"/>
        <end position="420"/>
    </location>
</feature>
<feature type="transmembrane region" description="Helical" evidence="10">
    <location>
        <begin position="298"/>
        <end position="317"/>
    </location>
</feature>
<dbReference type="PANTHER" id="PTHR23501">
    <property type="entry name" value="MAJOR FACILITATOR SUPERFAMILY"/>
    <property type="match status" value="1"/>
</dbReference>
<dbReference type="InterPro" id="IPR036259">
    <property type="entry name" value="MFS_trans_sf"/>
</dbReference>
<feature type="transmembrane region" description="Helical" evidence="10">
    <location>
        <begin position="268"/>
        <end position="286"/>
    </location>
</feature>
<evidence type="ECO:0000256" key="7">
    <source>
        <dbReference type="ARBA" id="ARBA00023163"/>
    </source>
</evidence>
<dbReference type="GO" id="GO:0022857">
    <property type="term" value="F:transmembrane transporter activity"/>
    <property type="evidence" value="ECO:0007669"/>
    <property type="project" value="InterPro"/>
</dbReference>
<reference evidence="13 14" key="1">
    <citation type="journal article" date="2016" name="DNA Res.">
        <title>Genome sequence of Aspergillus luchuensis NBRC 4314.</title>
        <authorList>
            <person name="Yamada O."/>
            <person name="Machida M."/>
            <person name="Hosoyama A."/>
            <person name="Goto M."/>
            <person name="Takahashi T."/>
            <person name="Futagami T."/>
            <person name="Yamagata Y."/>
            <person name="Takeuchi M."/>
            <person name="Kobayashi T."/>
            <person name="Koike H."/>
            <person name="Abe K."/>
            <person name="Asai K."/>
            <person name="Arita M."/>
            <person name="Fujita N."/>
            <person name="Fukuda K."/>
            <person name="Higa K."/>
            <person name="Horikawa H."/>
            <person name="Ishikawa T."/>
            <person name="Jinno K."/>
            <person name="Kato Y."/>
            <person name="Kirimura K."/>
            <person name="Mizutani O."/>
            <person name="Nakasone K."/>
            <person name="Sano M."/>
            <person name="Shiraishi Y."/>
            <person name="Tsukahara M."/>
            <person name="Gomi K."/>
        </authorList>
    </citation>
    <scope>NUCLEOTIDE SEQUENCE [LARGE SCALE GENOMIC DNA]</scope>
    <source>
        <strain evidence="13 14">RIB 2604</strain>
    </source>
</reference>
<evidence type="ECO:0000259" key="11">
    <source>
        <dbReference type="PROSITE" id="PS50048"/>
    </source>
</evidence>
<proteinExistence type="predicted"/>
<sequence length="1279" mass="139064">MDNPVDEKTASEGRSAMDVSSEEKGSAEQSSPETKSKKPLSFHLAFLGLLFMVFIVSLDTTTLAVAIPIIARDLGGTTLQSFWASTCFMLAVSVVQPLYLSGSDVLGRKIPLYTAYFLFIVGSLVFALAPNMATVIVGRTIQGLGGSGLDVLNEVITADMTTMKERPKYLGLLAIPMAGGALLGPIIGSLFTQYVTWRWIGWINLPLIGASFILTFFFLRLRPVEGTFLQKLGLLDLLGMALFVAGCAAFVLPLSWAGALYSWGSWRTLLPLILGLVVLALFVVYERVPAQPVLPYRLFKSATAITTFLGGFLHGLVTYTLNTYLPLFYQAAFYETPLHASVTLLPMNVMSLFFSCVSPISVSYLRKYRVNIWTGWVFLTVGTGLLHIITPASSVPFRTGLPIVVSLGIGVLFTVLVLPVQASVASVDDTGFAAGLLVFFRLLGGLVGLAIGSTVFSSVFAKSIKALGALPNSLAALENSQAAVGFIPQLRDLRGQVGKEVLDQSHAWASHLHLVISTPTPTPSPQVRESVTKSLPSPPHPDLSIPHTHTMSLLRSNGVPSSCEPCRKSKIRCDHAVPCGRCRRRRKPALCVYQPAPMSKHPNRTDRSSTDSISCGGGSNITTSTSISSAWTSPLPPPSLVTPSLPPGRLRDGYLADCSHRSTSTPSTGVFGPTSYLSVLRDDVDDGSSSIALFAKSLQQNTSAIIDDSQIQLGAELLLILLDDFALYEHMATARFDHCQGDLFPPSALRLILSSIRTMLHEAISDPANPLPFLLVLSRSIFTASSKPLVVDPAITPTEYFSTMPNRWEIIGLVFAVIGSSACLLPQHDLAAYYPPNRPPLDKKGLAAVCVSASEICLRFFDYTGVISEQLCWATLEHASLLTLLYGDYDYRPYKTLSALITLLFTLGYHHRDATSKLPFFRAEHRKRLVIATYAMDKGLSTFLGRPPRMIRRYITIDPPLDIAFADIIASSEVLDAAMKRLDNNGWNAEGAYTRGSYTRACFMMGVVREAVLEISLDSNIVEGEGSKLEGKITKNGGETNREVSALAAKARLSLPSSLYRVSTPSDFDRCPETAKVCLFVHMDSLYNEFILQRILVQRTGASTEKLIAVAHELLDKLLLLVANRAVGGGDRNSVVWIISSLGLPPAGVLAVELLHQSQNPNSSFQSAGEFSRSEIVQNLSRFAADLEYVVSREAGNYDVCQQAKSVIRHILDRVLGGRVPVVEAGEVVEGGNGSGNNRRDALGEKTGPGFVARDWISWDFNAWMDEDSDLVRWLNSFE</sequence>
<dbReference type="SUPFAM" id="SSF103473">
    <property type="entry name" value="MFS general substrate transporter"/>
    <property type="match status" value="2"/>
</dbReference>
<dbReference type="InterPro" id="IPR001138">
    <property type="entry name" value="Zn2Cys6_DnaBD"/>
</dbReference>
<evidence type="ECO:0000313" key="13">
    <source>
        <dbReference type="EMBL" id="GAT18900.1"/>
    </source>
</evidence>
<feature type="domain" description="Major facilitator superfamily (MFS) profile" evidence="12">
    <location>
        <begin position="45"/>
        <end position="481"/>
    </location>
</feature>
<dbReference type="Pfam" id="PF07690">
    <property type="entry name" value="MFS_1"/>
    <property type="match status" value="1"/>
</dbReference>
<dbReference type="GO" id="GO:0003677">
    <property type="term" value="F:DNA binding"/>
    <property type="evidence" value="ECO:0007669"/>
    <property type="project" value="UniProtKB-KW"/>
</dbReference>
<dbReference type="InterPro" id="IPR020846">
    <property type="entry name" value="MFS_dom"/>
</dbReference>
<keyword evidence="7" id="KW-0804">Transcription</keyword>
<dbReference type="CDD" id="cd00067">
    <property type="entry name" value="GAL4"/>
    <property type="match status" value="1"/>
</dbReference>
<evidence type="ECO:0000256" key="1">
    <source>
        <dbReference type="ARBA" id="ARBA00004141"/>
    </source>
</evidence>
<feature type="compositionally biased region" description="Polar residues" evidence="9">
    <location>
        <begin position="525"/>
        <end position="535"/>
    </location>
</feature>
<dbReference type="InterPro" id="IPR036864">
    <property type="entry name" value="Zn2-C6_fun-type_DNA-bd_sf"/>
</dbReference>
<keyword evidence="8" id="KW-0539">Nucleus</keyword>
<dbReference type="AlphaFoldDB" id="A0A146EY23"/>